<protein>
    <submittedName>
        <fullName evidence="1">YdcH family protein</fullName>
    </submittedName>
</protein>
<proteinExistence type="predicted"/>
<sequence>MPLEHHPLSREFPEFRQQLQQLNSTNPQFVQLAQNYEALDKRIYEVEDGREAVDDLGLQGLKNQRVILKDQITELLKKANPASG</sequence>
<name>A0ABR8TS22_9PSED</name>
<dbReference type="Gene3D" id="6.10.280.50">
    <property type="match status" value="1"/>
</dbReference>
<evidence type="ECO:0000313" key="2">
    <source>
        <dbReference type="Proteomes" id="UP000611945"/>
    </source>
</evidence>
<dbReference type="Pfam" id="PF04325">
    <property type="entry name" value="DUF465"/>
    <property type="match status" value="1"/>
</dbReference>
<dbReference type="InterPro" id="IPR038444">
    <property type="entry name" value="DUF465_sf"/>
</dbReference>
<gene>
    <name evidence="1" type="ORF">H9642_13870</name>
</gene>
<dbReference type="RefSeq" id="WP_251837052.1">
    <property type="nucleotide sequence ID" value="NZ_JACSQG010000008.1"/>
</dbReference>
<organism evidence="1 2">
    <name type="scientific">Serpens gallinarum</name>
    <dbReference type="NCBI Taxonomy" id="2763075"/>
    <lineage>
        <taxon>Bacteria</taxon>
        <taxon>Pseudomonadati</taxon>
        <taxon>Pseudomonadota</taxon>
        <taxon>Gammaproteobacteria</taxon>
        <taxon>Pseudomonadales</taxon>
        <taxon>Pseudomonadaceae</taxon>
        <taxon>Pseudomonas</taxon>
    </lineage>
</organism>
<dbReference type="Proteomes" id="UP000611945">
    <property type="component" value="Unassembled WGS sequence"/>
</dbReference>
<reference evidence="1 2" key="1">
    <citation type="submission" date="2020-08" db="EMBL/GenBank/DDBJ databases">
        <title>A Genomic Blueprint of the Chicken Gut Microbiome.</title>
        <authorList>
            <person name="Gilroy R."/>
            <person name="Ravi A."/>
            <person name="Getino M."/>
            <person name="Pursley I."/>
            <person name="Horton D.L."/>
            <person name="Alikhan N.-F."/>
            <person name="Baker D."/>
            <person name="Gharbi K."/>
            <person name="Hall N."/>
            <person name="Watson M."/>
            <person name="Adriaenssens E.M."/>
            <person name="Foster-Nyarko E."/>
            <person name="Jarju S."/>
            <person name="Secka A."/>
            <person name="Antonio M."/>
            <person name="Oren A."/>
            <person name="Chaudhuri R."/>
            <person name="La Ragione R.M."/>
            <person name="Hildebrand F."/>
            <person name="Pallen M.J."/>
        </authorList>
    </citation>
    <scope>NUCLEOTIDE SEQUENCE [LARGE SCALE GENOMIC DNA]</scope>
    <source>
        <strain evidence="1 2">Sa2CUA2</strain>
    </source>
</reference>
<keyword evidence="2" id="KW-1185">Reference proteome</keyword>
<comment type="caution">
    <text evidence="1">The sequence shown here is derived from an EMBL/GenBank/DDBJ whole genome shotgun (WGS) entry which is preliminary data.</text>
</comment>
<evidence type="ECO:0000313" key="1">
    <source>
        <dbReference type="EMBL" id="MBD7978268.1"/>
    </source>
</evidence>
<dbReference type="InterPro" id="IPR007420">
    <property type="entry name" value="DUF465"/>
</dbReference>
<dbReference type="EMBL" id="JACSQG010000008">
    <property type="protein sequence ID" value="MBD7978268.1"/>
    <property type="molecule type" value="Genomic_DNA"/>
</dbReference>
<accession>A0ABR8TS22</accession>